<gene>
    <name evidence="3" type="ORF">PRZ03_09625</name>
</gene>
<feature type="compositionally biased region" description="Low complexity" evidence="2">
    <location>
        <begin position="508"/>
        <end position="530"/>
    </location>
</feature>
<accession>A0ABT5KEL8</accession>
<feature type="coiled-coil region" evidence="1">
    <location>
        <begin position="675"/>
        <end position="710"/>
    </location>
</feature>
<evidence type="ECO:0000256" key="2">
    <source>
        <dbReference type="SAM" id="MobiDB-lite"/>
    </source>
</evidence>
<feature type="region of interest" description="Disordered" evidence="2">
    <location>
        <begin position="320"/>
        <end position="340"/>
    </location>
</feature>
<comment type="caution">
    <text evidence="3">The sequence shown here is derived from an EMBL/GenBank/DDBJ whole genome shotgun (WGS) entry which is preliminary data.</text>
</comment>
<keyword evidence="1" id="KW-0175">Coiled coil</keyword>
<feature type="region of interest" description="Disordered" evidence="2">
    <location>
        <begin position="362"/>
        <end position="403"/>
    </location>
</feature>
<feature type="compositionally biased region" description="Low complexity" evidence="2">
    <location>
        <begin position="362"/>
        <end position="396"/>
    </location>
</feature>
<dbReference type="Pfam" id="PF03993">
    <property type="entry name" value="DUF349"/>
    <property type="match status" value="2"/>
</dbReference>
<dbReference type="InterPro" id="IPR007139">
    <property type="entry name" value="DUF349"/>
</dbReference>
<dbReference type="EMBL" id="JAQQXT010000005">
    <property type="protein sequence ID" value="MDC8771827.1"/>
    <property type="molecule type" value="Genomic_DNA"/>
</dbReference>
<reference evidence="3 4" key="1">
    <citation type="submission" date="2022-10" db="EMBL/GenBank/DDBJ databases">
        <title>Paucibacter sp. hw1 Genome sequencing.</title>
        <authorList>
            <person name="Park S."/>
        </authorList>
    </citation>
    <scope>NUCLEOTIDE SEQUENCE [LARGE SCALE GENOMIC DNA]</scope>
    <source>
        <strain evidence="4">hw1</strain>
    </source>
</reference>
<evidence type="ECO:0000313" key="4">
    <source>
        <dbReference type="Proteomes" id="UP001221189"/>
    </source>
</evidence>
<proteinExistence type="predicted"/>
<feature type="region of interest" description="Disordered" evidence="2">
    <location>
        <begin position="508"/>
        <end position="543"/>
    </location>
</feature>
<dbReference type="Proteomes" id="UP001221189">
    <property type="component" value="Unassembled WGS sequence"/>
</dbReference>
<feature type="region of interest" description="Disordered" evidence="2">
    <location>
        <begin position="34"/>
        <end position="68"/>
    </location>
</feature>
<protein>
    <submittedName>
        <fullName evidence="3">DUF349 domain-containing protein</fullName>
    </submittedName>
</protein>
<evidence type="ECO:0000256" key="1">
    <source>
        <dbReference type="SAM" id="Coils"/>
    </source>
</evidence>
<dbReference type="RefSeq" id="WP_273600117.1">
    <property type="nucleotide sequence ID" value="NZ_JAQQXT010000005.1"/>
</dbReference>
<organism evidence="3 4">
    <name type="scientific">Roseateles albus</name>
    <dbReference type="NCBI Taxonomy" id="2987525"/>
    <lineage>
        <taxon>Bacteria</taxon>
        <taxon>Pseudomonadati</taxon>
        <taxon>Pseudomonadota</taxon>
        <taxon>Betaproteobacteria</taxon>
        <taxon>Burkholderiales</taxon>
        <taxon>Sphaerotilaceae</taxon>
        <taxon>Roseateles</taxon>
    </lineage>
</organism>
<name>A0ABT5KEL8_9BURK</name>
<sequence length="992" mass="106677">MRARRQTHKLTGDLRRDHMLSWIFKKFGRTAAPAKATTASRKATEQASPQAAQKAAQKTAQAASQKAAQKASEKAQQLAAAQADWAPRLQAALGDDAALLALAVAAPVLDIKLAAINALQGETTLKQAEREFRNQDKRLHRAAKTRFEASVAQREARTRARTLIASAQALQAETDLPVNQLSSLDRDWQALDPELLEPAQIAQFRGLSEALNHNLRQRSELAQQVLRWSVDARQALSDWQAAAEQAAATGLSGELSAGPHTQALQTLQARCPDAHAAPCTELLPQLASALLSSEQIEARLACLASLYAAAIKPASEPAAETADVATPAEPPAASPSQQWQALASMADAALARVLTQRFEQWRQAQQRAQRPAETSAQASEATAAPARAKPARKQAAQLNDATPEQAQQFASLLAQAEAAQAAGLLSDMQALLQQIDAGLTGIKPASLDEGLRERHHALLAERSRLRDWEQWGGALALDALVAEAESLAQATLAAAPPAAVPAALLAAEPTEPAEASSSEDTPAPTEPTTDVQAAPPASKPAKLNLKAQREAIQDLRKRWKEVDRLSAGAGHALWPRFDAALQTANEPVAAQLADLKLAREANLASREQLLTELDGFAAPEAGFAALAGESAAHYWKECLRALSAFQLAWRQLGPVEHTVPMSKREALLQRQRASLERLEAPLQQARRSAEAQREQLIKQAEGLLQELQQNPQLRDVTQRVRDLQAEWQSQARSLPLARGSENDLWARFKAATDAVFAQRSAAFDARDAELAGTLAAYEALLARLDALTVATPDAEIRRTLAEVDRSWRQGGELPRGLAAGLDARLQAAHAAALQILDGRSQMIWQAQCEALDAKLKLCEAKESTQSAPDEAEFAQRFSALPALPDDWEQALKQRLPATAELDEILLQLEAALDLPASAEMQAARRQLKLKALKDALEGRGAALQGAQQQAAWLREALRASNCSAAQTERLHGLIKALAQAPAGTLGVSLKVD</sequence>
<feature type="compositionally biased region" description="Low complexity" evidence="2">
    <location>
        <begin position="46"/>
        <end position="68"/>
    </location>
</feature>
<keyword evidence="4" id="KW-1185">Reference proteome</keyword>
<evidence type="ECO:0000313" key="3">
    <source>
        <dbReference type="EMBL" id="MDC8771827.1"/>
    </source>
</evidence>